<feature type="chain" id="PRO_5039123780" evidence="1">
    <location>
        <begin position="21"/>
        <end position="146"/>
    </location>
</feature>
<dbReference type="InterPro" id="IPR006270">
    <property type="entry name" value="Strep_his_triad_rpt"/>
</dbReference>
<dbReference type="Gene3D" id="3.10.50.90">
    <property type="match status" value="1"/>
</dbReference>
<accession>A0A380JPL8</accession>
<dbReference type="Proteomes" id="UP000254461">
    <property type="component" value="Unassembled WGS sequence"/>
</dbReference>
<protein>
    <submittedName>
        <fullName evidence="2">Histidine triad protein HtpA</fullName>
    </submittedName>
</protein>
<dbReference type="InterPro" id="IPR023832">
    <property type="entry name" value="His_triad_protein"/>
</dbReference>
<feature type="signal peptide" evidence="1">
    <location>
        <begin position="1"/>
        <end position="20"/>
    </location>
</feature>
<dbReference type="NCBIfam" id="TIGR01363">
    <property type="entry name" value="strep_his_triad"/>
    <property type="match status" value="1"/>
</dbReference>
<dbReference type="Pfam" id="PF04270">
    <property type="entry name" value="Strep_his_triad"/>
    <property type="match status" value="2"/>
</dbReference>
<evidence type="ECO:0000313" key="2">
    <source>
        <dbReference type="EMBL" id="SUN46422.1"/>
    </source>
</evidence>
<proteinExistence type="predicted"/>
<dbReference type="RefSeq" id="WP_037581149.1">
    <property type="nucleotide sequence ID" value="NZ_UHFF01000002.1"/>
</dbReference>
<evidence type="ECO:0000313" key="3">
    <source>
        <dbReference type="Proteomes" id="UP000254461"/>
    </source>
</evidence>
<name>A0A380JPL8_9STRE</name>
<evidence type="ECO:0000256" key="1">
    <source>
        <dbReference type="SAM" id="SignalP"/>
    </source>
</evidence>
<organism evidence="2 3">
    <name type="scientific">Streptococcus equi subsp. equi</name>
    <dbReference type="NCBI Taxonomy" id="148942"/>
    <lineage>
        <taxon>Bacteria</taxon>
        <taxon>Bacillati</taxon>
        <taxon>Bacillota</taxon>
        <taxon>Bacilli</taxon>
        <taxon>Lactobacillales</taxon>
        <taxon>Streptococcaceae</taxon>
        <taxon>Streptococcus</taxon>
    </lineage>
</organism>
<dbReference type="AlphaFoldDB" id="A0A380JPL8"/>
<sequence>MTKKAYLALLTILLLFPLSACGFKAQDSTGKKLKSSHQLEKRCKALKKETDKSPNEVSKEEGIAAEQIVVSISDDGFVTSHGDHYHFYNGEVPYDSLFSSELLPPKDYQFDQKDVINEVKNGYVIKTDDRYYFYLKDNNHQENVRS</sequence>
<gene>
    <name evidence="2" type="primary">htpA</name>
    <name evidence="2" type="ORF">NCTC12092_01025</name>
</gene>
<keyword evidence="1" id="KW-0732">Signal</keyword>
<dbReference type="EMBL" id="UHFF01000002">
    <property type="protein sequence ID" value="SUN46422.1"/>
    <property type="molecule type" value="Genomic_DNA"/>
</dbReference>
<reference evidence="2 3" key="1">
    <citation type="submission" date="2018-06" db="EMBL/GenBank/DDBJ databases">
        <authorList>
            <consortium name="Pathogen Informatics"/>
            <person name="Doyle S."/>
        </authorList>
    </citation>
    <scope>NUCLEOTIDE SEQUENCE [LARGE SCALE GENOMIC DNA]</scope>
    <source>
        <strain evidence="2 3">NCTC12092</strain>
    </source>
</reference>